<evidence type="ECO:0000259" key="8">
    <source>
        <dbReference type="SMART" id="SM00906"/>
    </source>
</evidence>
<dbReference type="GO" id="GO:0003677">
    <property type="term" value="F:DNA binding"/>
    <property type="evidence" value="ECO:0007669"/>
    <property type="project" value="UniProtKB-KW"/>
</dbReference>
<dbReference type="STRING" id="1314785.A0A165DCV0"/>
<keyword evidence="4" id="KW-0238">DNA-binding</keyword>
<proteinExistence type="predicted"/>
<keyword evidence="5" id="KW-0804">Transcription</keyword>
<organism evidence="9 10">
    <name type="scientific">Laetiporus sulphureus 93-53</name>
    <dbReference type="NCBI Taxonomy" id="1314785"/>
    <lineage>
        <taxon>Eukaryota</taxon>
        <taxon>Fungi</taxon>
        <taxon>Dikarya</taxon>
        <taxon>Basidiomycota</taxon>
        <taxon>Agaricomycotina</taxon>
        <taxon>Agaricomycetes</taxon>
        <taxon>Polyporales</taxon>
        <taxon>Laetiporus</taxon>
    </lineage>
</organism>
<evidence type="ECO:0000256" key="1">
    <source>
        <dbReference type="ARBA" id="ARBA00022723"/>
    </source>
</evidence>
<feature type="region of interest" description="Disordered" evidence="7">
    <location>
        <begin position="1"/>
        <end position="50"/>
    </location>
</feature>
<feature type="region of interest" description="Disordered" evidence="7">
    <location>
        <begin position="762"/>
        <end position="782"/>
    </location>
</feature>
<dbReference type="Proteomes" id="UP000076871">
    <property type="component" value="Unassembled WGS sequence"/>
</dbReference>
<dbReference type="EMBL" id="KV427635">
    <property type="protein sequence ID" value="KZT04585.1"/>
    <property type="molecule type" value="Genomic_DNA"/>
</dbReference>
<dbReference type="AlphaFoldDB" id="A0A165DCV0"/>
<dbReference type="InterPro" id="IPR051615">
    <property type="entry name" value="Transcr_Regulatory_Elem"/>
</dbReference>
<dbReference type="GO" id="GO:0008270">
    <property type="term" value="F:zinc ion binding"/>
    <property type="evidence" value="ECO:0007669"/>
    <property type="project" value="InterPro"/>
</dbReference>
<feature type="compositionally biased region" description="Basic and acidic residues" evidence="7">
    <location>
        <begin position="202"/>
        <end position="213"/>
    </location>
</feature>
<name>A0A165DCV0_9APHY</name>
<keyword evidence="10" id="KW-1185">Reference proteome</keyword>
<accession>A0A165DCV0</accession>
<dbReference type="GeneID" id="63824179"/>
<dbReference type="PANTHER" id="PTHR31313:SF78">
    <property type="entry name" value="TRANSCRIPTION FACTOR DOMAIN-CONTAINING PROTEIN"/>
    <property type="match status" value="1"/>
</dbReference>
<keyword evidence="6" id="KW-0539">Nucleus</keyword>
<evidence type="ECO:0000256" key="2">
    <source>
        <dbReference type="ARBA" id="ARBA00022833"/>
    </source>
</evidence>
<evidence type="ECO:0000256" key="4">
    <source>
        <dbReference type="ARBA" id="ARBA00023125"/>
    </source>
</evidence>
<dbReference type="GO" id="GO:0006351">
    <property type="term" value="P:DNA-templated transcription"/>
    <property type="evidence" value="ECO:0007669"/>
    <property type="project" value="InterPro"/>
</dbReference>
<evidence type="ECO:0000313" key="10">
    <source>
        <dbReference type="Proteomes" id="UP000076871"/>
    </source>
</evidence>
<evidence type="ECO:0000256" key="5">
    <source>
        <dbReference type="ARBA" id="ARBA00023163"/>
    </source>
</evidence>
<gene>
    <name evidence="9" type="ORF">LAESUDRAFT_715402</name>
</gene>
<dbReference type="OrthoDB" id="2123952at2759"/>
<dbReference type="SMART" id="SM00906">
    <property type="entry name" value="Fungal_trans"/>
    <property type="match status" value="1"/>
</dbReference>
<feature type="region of interest" description="Disordered" evidence="7">
    <location>
        <begin position="131"/>
        <end position="247"/>
    </location>
</feature>
<keyword evidence="2" id="KW-0862">Zinc</keyword>
<evidence type="ECO:0000256" key="6">
    <source>
        <dbReference type="ARBA" id="ARBA00023242"/>
    </source>
</evidence>
<evidence type="ECO:0000256" key="7">
    <source>
        <dbReference type="SAM" id="MobiDB-lite"/>
    </source>
</evidence>
<feature type="region of interest" description="Disordered" evidence="7">
    <location>
        <begin position="98"/>
        <end position="117"/>
    </location>
</feature>
<protein>
    <recommendedName>
        <fullName evidence="8">Xylanolytic transcriptional activator regulatory domain-containing protein</fullName>
    </recommendedName>
</protein>
<evidence type="ECO:0000256" key="3">
    <source>
        <dbReference type="ARBA" id="ARBA00023015"/>
    </source>
</evidence>
<feature type="compositionally biased region" description="Polar residues" evidence="7">
    <location>
        <begin position="168"/>
        <end position="194"/>
    </location>
</feature>
<reference evidence="9 10" key="1">
    <citation type="journal article" date="2016" name="Mol. Biol. Evol.">
        <title>Comparative Genomics of Early-Diverging Mushroom-Forming Fungi Provides Insights into the Origins of Lignocellulose Decay Capabilities.</title>
        <authorList>
            <person name="Nagy L.G."/>
            <person name="Riley R."/>
            <person name="Tritt A."/>
            <person name="Adam C."/>
            <person name="Daum C."/>
            <person name="Floudas D."/>
            <person name="Sun H."/>
            <person name="Yadav J.S."/>
            <person name="Pangilinan J."/>
            <person name="Larsson K.H."/>
            <person name="Matsuura K."/>
            <person name="Barry K."/>
            <person name="Labutti K."/>
            <person name="Kuo R."/>
            <person name="Ohm R.A."/>
            <person name="Bhattacharya S.S."/>
            <person name="Shirouzu T."/>
            <person name="Yoshinaga Y."/>
            <person name="Martin F.M."/>
            <person name="Grigoriev I.V."/>
            <person name="Hibbett D.S."/>
        </authorList>
    </citation>
    <scope>NUCLEOTIDE SEQUENCE [LARGE SCALE GENOMIC DNA]</scope>
    <source>
        <strain evidence="9 10">93-53</strain>
    </source>
</reference>
<dbReference type="RefSeq" id="XP_040762325.1">
    <property type="nucleotide sequence ID" value="XM_040907150.1"/>
</dbReference>
<dbReference type="InParanoid" id="A0A165DCV0"/>
<dbReference type="Pfam" id="PF04082">
    <property type="entry name" value="Fungal_trans"/>
    <property type="match status" value="1"/>
</dbReference>
<sequence length="909" mass="102298">MSPAAQEEGSERSEEELQGGDGASGSAATQSIKRTSRECTFSGPIFRRGPPKGYIQALERRLHQMESVLAAIMSSKDPRTKGIVADLKRDSLARSILDGVDSGPFGPSGRSQRSVDPTQDNFFASIVSVAQQKQVSDRSRRQSRVTRESVTQKDPTALARPTLEWQDRLSQSLAHWSGQQQEANTANASRSLDTAPQAHPPDNARRPTNDGRERAKRKRRLAPASNVPDPEWNDLHPMDDTDKDELDDCADAFGNLSIDENKEVRYHGNSSGLIFLARDKRWDARNVGGIWNFPMSKLWPGGLPTESTNANDRRGDADIRLPSYSVQDELVEMYFTYINSAFPVIDKEAFVEQYEANKRGYQHESSNSRIDESLLPLKPERMQKLSELLLFAMFAFAQQPEDPKLAAQYAISARKVLDKMYQESRTSTVQALILLGVRELGIGSLEEGWLHVGMAVRMAYDLGLNRNSEKWQNHGEELFTAKENSIRRRIWWACCLADRYSAQTLGRPMAIHEGDFSTPLPEVSERDAEEQWIALHTNSSGHAIPPAPARSSSFFRETASLSVIHEQVIEKIYPVTRVSTLPRRQIMEELHTRLMNWSINLPEPLKFSSTSKKPCPAPHILTLHCQYWAVMLYLHRPFIPKNFEPSSNHADAIPWKSLDYCQSAASHIATFATFYHQNYDLKWGSPFFTTYLQSAGTWIIPERIACGYAVKHRHSEPRAMLGLRDCIAACDHMRGVWPMAARVGDLLRGASVHFNLDLGTSVGPSRKRPAENMPDTERMSQSHQQDYQALVVPTVPPATSDVRHSYATPQTNNQSRDSVQDLHASLLADFFDPGIPFPTPAAPIMPSYDWWPAVSASENVPWTQNQEEYNPYLAIPSQSFTFGQQHLSPDFLHGIRDPVLHFPSAFLPR</sequence>
<keyword evidence="3" id="KW-0805">Transcription regulation</keyword>
<dbReference type="InterPro" id="IPR007219">
    <property type="entry name" value="XnlR_reg_dom"/>
</dbReference>
<dbReference type="PANTHER" id="PTHR31313">
    <property type="entry name" value="TY1 ENHANCER ACTIVATOR"/>
    <property type="match status" value="1"/>
</dbReference>
<feature type="domain" description="Xylanolytic transcriptional activator regulatory" evidence="8">
    <location>
        <begin position="448"/>
        <end position="527"/>
    </location>
</feature>
<feature type="compositionally biased region" description="Basic and acidic residues" evidence="7">
    <location>
        <begin position="135"/>
        <end position="151"/>
    </location>
</feature>
<dbReference type="CDD" id="cd12148">
    <property type="entry name" value="fungal_TF_MHR"/>
    <property type="match status" value="1"/>
</dbReference>
<keyword evidence="1" id="KW-0479">Metal-binding</keyword>
<evidence type="ECO:0000313" key="9">
    <source>
        <dbReference type="EMBL" id="KZT04585.1"/>
    </source>
</evidence>